<gene>
    <name evidence="3" type="ORF">H8E29_03570</name>
</gene>
<dbReference type="PROSITE" id="PS50056">
    <property type="entry name" value="TYR_PHOSPHATASE_2"/>
    <property type="match status" value="1"/>
</dbReference>
<reference evidence="3 4" key="1">
    <citation type="submission" date="2020-08" db="EMBL/GenBank/DDBJ databases">
        <title>Bridging the membrane lipid divide: bacteria of the FCB group superphylum have the potential to synthesize archaeal ether lipids.</title>
        <authorList>
            <person name="Villanueva L."/>
            <person name="Von Meijenfeldt F.A.B."/>
            <person name="Westbye A.B."/>
            <person name="Yadav S."/>
            <person name="Hopmans E.C."/>
            <person name="Dutilh B.E."/>
            <person name="Sinninghe Damste J.S."/>
        </authorList>
    </citation>
    <scope>NUCLEOTIDE SEQUENCE [LARGE SCALE GENOMIC DNA]</scope>
    <source>
        <strain evidence="3">NIOZ-UU36</strain>
    </source>
</reference>
<dbReference type="SUPFAM" id="SSF52799">
    <property type="entry name" value="(Phosphotyrosine protein) phosphatases II"/>
    <property type="match status" value="1"/>
</dbReference>
<dbReference type="Gene3D" id="3.90.190.10">
    <property type="entry name" value="Protein tyrosine phosphatase superfamily"/>
    <property type="match status" value="1"/>
</dbReference>
<keyword evidence="1" id="KW-0378">Hydrolase</keyword>
<dbReference type="PANTHER" id="PTHR23339">
    <property type="entry name" value="TYROSINE SPECIFIC PROTEIN PHOSPHATASE AND DUAL SPECIFICITY PROTEIN PHOSPHATASE"/>
    <property type="match status" value="1"/>
</dbReference>
<comment type="caution">
    <text evidence="3">The sequence shown here is derived from an EMBL/GenBank/DDBJ whole genome shotgun (WGS) entry which is preliminary data.</text>
</comment>
<evidence type="ECO:0000313" key="4">
    <source>
        <dbReference type="Proteomes" id="UP000614469"/>
    </source>
</evidence>
<dbReference type="PROSITE" id="PS00383">
    <property type="entry name" value="TYR_PHOSPHATASE_1"/>
    <property type="match status" value="1"/>
</dbReference>
<evidence type="ECO:0000256" key="1">
    <source>
        <dbReference type="ARBA" id="ARBA00022801"/>
    </source>
</evidence>
<dbReference type="InterPro" id="IPR050561">
    <property type="entry name" value="PTP"/>
</dbReference>
<accession>A0A8J6NK37</accession>
<dbReference type="InterPro" id="IPR029021">
    <property type="entry name" value="Prot-tyrosine_phosphatase-like"/>
</dbReference>
<proteinExistence type="predicted"/>
<dbReference type="Pfam" id="PF22784">
    <property type="entry name" value="PTP-SAK"/>
    <property type="match status" value="1"/>
</dbReference>
<sequence length="166" mass="18930">MSKLPRYNSYWVLPDKFMAGEYPGHRFNEGKTENRIDALLEAGITTYIDLTTPGERIPYEHVLLERAGYYQIETNYYRFSIGDFGIPSPKEMRVILDTIHQALADGGKPYIHCWAGMGRTGTAVGCYFVESGLDGAEALLKVDQLCYYAPSPQTEDQKDFVRNWKK</sequence>
<organism evidence="3 4">
    <name type="scientific">Candidatus Desulfolinea nitratireducens</name>
    <dbReference type="NCBI Taxonomy" id="2841698"/>
    <lineage>
        <taxon>Bacteria</taxon>
        <taxon>Bacillati</taxon>
        <taxon>Chloroflexota</taxon>
        <taxon>Anaerolineae</taxon>
        <taxon>Anaerolineales</taxon>
        <taxon>Anaerolineales incertae sedis</taxon>
        <taxon>Candidatus Desulfolinea</taxon>
    </lineage>
</organism>
<dbReference type="AlphaFoldDB" id="A0A8J6NK37"/>
<name>A0A8J6NK37_9CHLR</name>
<evidence type="ECO:0000313" key="3">
    <source>
        <dbReference type="EMBL" id="MBC8334321.1"/>
    </source>
</evidence>
<dbReference type="InterPro" id="IPR057023">
    <property type="entry name" value="PTP-SAK"/>
</dbReference>
<evidence type="ECO:0000259" key="2">
    <source>
        <dbReference type="PROSITE" id="PS50056"/>
    </source>
</evidence>
<dbReference type="InterPro" id="IPR000387">
    <property type="entry name" value="Tyr_Pase_dom"/>
</dbReference>
<feature type="domain" description="Tyrosine specific protein phosphatases" evidence="2">
    <location>
        <begin position="90"/>
        <end position="144"/>
    </location>
</feature>
<dbReference type="GO" id="GO:0016791">
    <property type="term" value="F:phosphatase activity"/>
    <property type="evidence" value="ECO:0007669"/>
    <property type="project" value="UniProtKB-ARBA"/>
</dbReference>
<dbReference type="Proteomes" id="UP000614469">
    <property type="component" value="Unassembled WGS sequence"/>
</dbReference>
<protein>
    <submittedName>
        <fullName evidence="3">Dual specificity protein phosphatase family protein</fullName>
    </submittedName>
</protein>
<dbReference type="InterPro" id="IPR016130">
    <property type="entry name" value="Tyr_Pase_AS"/>
</dbReference>
<dbReference type="EMBL" id="JACNJN010000060">
    <property type="protein sequence ID" value="MBC8334321.1"/>
    <property type="molecule type" value="Genomic_DNA"/>
</dbReference>